<dbReference type="EMBL" id="CM056777">
    <property type="protein sequence ID" value="KAJ8737490.1"/>
    <property type="molecule type" value="Genomic_DNA"/>
</dbReference>
<accession>A0ACC2R9S3</accession>
<dbReference type="Proteomes" id="UP001231649">
    <property type="component" value="Chromosome 1"/>
</dbReference>
<protein>
    <submittedName>
        <fullName evidence="1">Uncharacterized protein</fullName>
    </submittedName>
</protein>
<evidence type="ECO:0000313" key="2">
    <source>
        <dbReference type="Proteomes" id="UP001231649"/>
    </source>
</evidence>
<evidence type="ECO:0000313" key="1">
    <source>
        <dbReference type="EMBL" id="KAJ8737490.1"/>
    </source>
</evidence>
<organism evidence="1 2">
    <name type="scientific">Mythimna loreyi</name>
    <dbReference type="NCBI Taxonomy" id="667449"/>
    <lineage>
        <taxon>Eukaryota</taxon>
        <taxon>Metazoa</taxon>
        <taxon>Ecdysozoa</taxon>
        <taxon>Arthropoda</taxon>
        <taxon>Hexapoda</taxon>
        <taxon>Insecta</taxon>
        <taxon>Pterygota</taxon>
        <taxon>Neoptera</taxon>
        <taxon>Endopterygota</taxon>
        <taxon>Lepidoptera</taxon>
        <taxon>Glossata</taxon>
        <taxon>Ditrysia</taxon>
        <taxon>Noctuoidea</taxon>
        <taxon>Noctuidae</taxon>
        <taxon>Noctuinae</taxon>
        <taxon>Hadenini</taxon>
        <taxon>Mythimna</taxon>
    </lineage>
</organism>
<reference evidence="1" key="1">
    <citation type="submission" date="2023-03" db="EMBL/GenBank/DDBJ databases">
        <title>Chromosome-level genomes of two armyworms, Mythimna separata and Mythimna loreyi, provide insights into the biosynthesis and reception of sex pheromones.</title>
        <authorList>
            <person name="Zhao H."/>
        </authorList>
    </citation>
    <scope>NUCLEOTIDE SEQUENCE</scope>
    <source>
        <strain evidence="1">BeijingLab</strain>
    </source>
</reference>
<name>A0ACC2R9S3_9NEOP</name>
<keyword evidence="2" id="KW-1185">Reference proteome</keyword>
<sequence>MPNLNRTPPPATLATPRLASPLPRDLNVDPLEGDMNPEVECFPTAEIQHYDSAPDLRSMLDNITDRKKRKYEGNITCSTDIIKEMFASLSNEQAARFEELQISINMLQEQNSKLTSSVELMSNKYDEFLSRISQLESERRVDKKMIETLEEKIEYLERKSRSTGIEIRNIPRKAGETKQDLCSILENVSQAIKAPVDRNCVKDIYRIKSKDSSNPIIVELSSVLHKDRVLDCLKTFNKSKKPGEKLSTINLSLQGPVKPIYISEHLTAKTQKLFYLARMFQQQHKYAFCWTSHGVVYLREKEKDQHYKITSEKDIETLRKAVSL</sequence>
<comment type="caution">
    <text evidence="1">The sequence shown here is derived from an EMBL/GenBank/DDBJ whole genome shotgun (WGS) entry which is preliminary data.</text>
</comment>
<proteinExistence type="predicted"/>
<gene>
    <name evidence="1" type="ORF">PYW08_000085</name>
</gene>